<keyword evidence="3" id="KW-1185">Reference proteome</keyword>
<feature type="compositionally biased region" description="Polar residues" evidence="1">
    <location>
        <begin position="131"/>
        <end position="149"/>
    </location>
</feature>
<dbReference type="AlphaFoldDB" id="A0A0C3QDS6"/>
<reference evidence="3" key="2">
    <citation type="submission" date="2015-01" db="EMBL/GenBank/DDBJ databases">
        <title>Evolutionary Origins and Diversification of the Mycorrhizal Mutualists.</title>
        <authorList>
            <consortium name="DOE Joint Genome Institute"/>
            <consortium name="Mycorrhizal Genomics Consortium"/>
            <person name="Kohler A."/>
            <person name="Kuo A."/>
            <person name="Nagy L.G."/>
            <person name="Floudas D."/>
            <person name="Copeland A."/>
            <person name="Barry K.W."/>
            <person name="Cichocki N."/>
            <person name="Veneault-Fourrey C."/>
            <person name="LaButti K."/>
            <person name="Lindquist E.A."/>
            <person name="Lipzen A."/>
            <person name="Lundell T."/>
            <person name="Morin E."/>
            <person name="Murat C."/>
            <person name="Riley R."/>
            <person name="Ohm R."/>
            <person name="Sun H."/>
            <person name="Tunlid A."/>
            <person name="Henrissat B."/>
            <person name="Grigoriev I.V."/>
            <person name="Hibbett D.S."/>
            <person name="Martin F."/>
        </authorList>
    </citation>
    <scope>NUCLEOTIDE SEQUENCE [LARGE SCALE GENOMIC DNA]</scope>
    <source>
        <strain evidence="3">MUT 4182</strain>
    </source>
</reference>
<evidence type="ECO:0000313" key="2">
    <source>
        <dbReference type="EMBL" id="KIO23009.1"/>
    </source>
</evidence>
<dbReference type="HOGENOM" id="CLU_1723666_0_0_1"/>
<proteinExistence type="predicted"/>
<gene>
    <name evidence="2" type="ORF">M407DRAFT_27512</name>
</gene>
<accession>A0A0C3QDS6</accession>
<name>A0A0C3QDS6_9AGAM</name>
<evidence type="ECO:0000313" key="3">
    <source>
        <dbReference type="Proteomes" id="UP000054248"/>
    </source>
</evidence>
<feature type="compositionally biased region" description="Basic and acidic residues" evidence="1">
    <location>
        <begin position="96"/>
        <end position="124"/>
    </location>
</feature>
<protein>
    <submittedName>
        <fullName evidence="2">Uncharacterized protein</fullName>
    </submittedName>
</protein>
<dbReference type="Proteomes" id="UP000054248">
    <property type="component" value="Unassembled WGS sequence"/>
</dbReference>
<evidence type="ECO:0000256" key="1">
    <source>
        <dbReference type="SAM" id="MobiDB-lite"/>
    </source>
</evidence>
<reference evidence="2 3" key="1">
    <citation type="submission" date="2014-04" db="EMBL/GenBank/DDBJ databases">
        <authorList>
            <consortium name="DOE Joint Genome Institute"/>
            <person name="Kuo A."/>
            <person name="Girlanda M."/>
            <person name="Perotto S."/>
            <person name="Kohler A."/>
            <person name="Nagy L.G."/>
            <person name="Floudas D."/>
            <person name="Copeland A."/>
            <person name="Barry K.W."/>
            <person name="Cichocki N."/>
            <person name="Veneault-Fourrey C."/>
            <person name="LaButti K."/>
            <person name="Lindquist E.A."/>
            <person name="Lipzen A."/>
            <person name="Lundell T."/>
            <person name="Morin E."/>
            <person name="Murat C."/>
            <person name="Sun H."/>
            <person name="Tunlid A."/>
            <person name="Henrissat B."/>
            <person name="Grigoriev I.V."/>
            <person name="Hibbett D.S."/>
            <person name="Martin F."/>
            <person name="Nordberg H.P."/>
            <person name="Cantor M.N."/>
            <person name="Hua S.X."/>
        </authorList>
    </citation>
    <scope>NUCLEOTIDE SEQUENCE [LARGE SCALE GENOMIC DNA]</scope>
    <source>
        <strain evidence="2 3">MUT 4182</strain>
    </source>
</reference>
<sequence length="149" mass="15870">MQNDERSPTDAMSAPGSKPDDSGRVQLSANMTRRLEKLAPWRISPSRIKFPESGRHFEGGYATVSQAFLGSSPGDAKDQLAESSGGSPGPNLPRPEGADECREAEGSNEEPKPMDGGEAERQDQAFDDEASSPQKVSSGQDFLSSEANV</sequence>
<feature type="region of interest" description="Disordered" evidence="1">
    <location>
        <begin position="1"/>
        <end position="31"/>
    </location>
</feature>
<organism evidence="2 3">
    <name type="scientific">Tulasnella calospora MUT 4182</name>
    <dbReference type="NCBI Taxonomy" id="1051891"/>
    <lineage>
        <taxon>Eukaryota</taxon>
        <taxon>Fungi</taxon>
        <taxon>Dikarya</taxon>
        <taxon>Basidiomycota</taxon>
        <taxon>Agaricomycotina</taxon>
        <taxon>Agaricomycetes</taxon>
        <taxon>Cantharellales</taxon>
        <taxon>Tulasnellaceae</taxon>
        <taxon>Tulasnella</taxon>
    </lineage>
</organism>
<dbReference type="EMBL" id="KN823095">
    <property type="protein sequence ID" value="KIO23009.1"/>
    <property type="molecule type" value="Genomic_DNA"/>
</dbReference>
<feature type="region of interest" description="Disordered" evidence="1">
    <location>
        <begin position="68"/>
        <end position="149"/>
    </location>
</feature>